<dbReference type="PROSITE" id="PS50994">
    <property type="entry name" value="INTEGRASE"/>
    <property type="match status" value="1"/>
</dbReference>
<dbReference type="PANTHER" id="PTHR37984">
    <property type="entry name" value="PROTEIN CBG26694"/>
    <property type="match status" value="1"/>
</dbReference>
<keyword evidence="4" id="KW-1185">Reference proteome</keyword>
<evidence type="ECO:0000313" key="3">
    <source>
        <dbReference type="EMBL" id="PIK47564.1"/>
    </source>
</evidence>
<dbReference type="Pfam" id="PF17921">
    <property type="entry name" value="Integrase_H2C2"/>
    <property type="match status" value="1"/>
</dbReference>
<sequence length="713" mass="79977">MLRSACRWLRAILKGGRCQCYAIAGVLVSSLERNLISNDQLTGVDQLCVLIDGTVRKIPEAIVAVDTPFFTGSLKALCMKRPVYDLIIGNVPGVRGPENPDPDWSVKKVPSEQFEPHNVEETASVEIGTSVESRDEPEVAADQMIPSDDVGDDSDIGGAVETRAQKQKRNENLKPLKTANVPMDDVTPEQLRQAQKEDSTLKNCFKHVGNPRPLKGKEGISEFILRNDILYRKVSGNDKPSDQLVVPEKFRNQVMKLAHDSIMAGHLGIAKTTDKVQSQFYWPGVGSDVMRYCKSCDICQRTCDKGRVTKVPLGHMPLIDTPFKRVAVDIVGPISPTSKHGNRYILTLVDYATRFPEAVPLRNIDTERVAEALVDIFSRVGVPSEILTDRGSQFTSDVMKEVSRLLSLRQLTTTPYHPICNGLVEKFNGTLKRMLKRMCEERPSDWDRYIGPLLFAYREAPQASTGFAPFELLYGRTVRGPMAILKEMWTSEVDNPETRSTYQYVLDLRERLEETCALARSELQESSERYKKYYNRKAKSRKFKPGDLVLILLPTDQNKLLMQWKGPFTVLSEIGESSYSIDVNGKSKSFHANLLKEYISRDKSNVVGTTVISMSEDEEQESCFELPALQTNQSESASDVVVNDELGVGQSHEVKRVLSKFTDVLTDVPGKTDVLKCDIKLTTDKPIKAKPYPVPLSMRDSLQEEVRKMIDMG</sequence>
<dbReference type="EMBL" id="MRZV01000574">
    <property type="protein sequence ID" value="PIK47564.1"/>
    <property type="molecule type" value="Genomic_DNA"/>
</dbReference>
<dbReference type="AlphaFoldDB" id="A0A2G8KHU1"/>
<name>A0A2G8KHU1_STIJA</name>
<reference evidence="3 4" key="1">
    <citation type="journal article" date="2017" name="PLoS Biol.">
        <title>The sea cucumber genome provides insights into morphological evolution and visceral regeneration.</title>
        <authorList>
            <person name="Zhang X."/>
            <person name="Sun L."/>
            <person name="Yuan J."/>
            <person name="Sun Y."/>
            <person name="Gao Y."/>
            <person name="Zhang L."/>
            <person name="Li S."/>
            <person name="Dai H."/>
            <person name="Hamel J.F."/>
            <person name="Liu C."/>
            <person name="Yu Y."/>
            <person name="Liu S."/>
            <person name="Lin W."/>
            <person name="Guo K."/>
            <person name="Jin S."/>
            <person name="Xu P."/>
            <person name="Storey K.B."/>
            <person name="Huan P."/>
            <person name="Zhang T."/>
            <person name="Zhou Y."/>
            <person name="Zhang J."/>
            <person name="Lin C."/>
            <person name="Li X."/>
            <person name="Xing L."/>
            <person name="Huo D."/>
            <person name="Sun M."/>
            <person name="Wang L."/>
            <person name="Mercier A."/>
            <person name="Li F."/>
            <person name="Yang H."/>
            <person name="Xiang J."/>
        </authorList>
    </citation>
    <scope>NUCLEOTIDE SEQUENCE [LARGE SCALE GENOMIC DNA]</scope>
    <source>
        <strain evidence="3">Shaxun</strain>
        <tissue evidence="3">Muscle</tissue>
    </source>
</reference>
<dbReference type="FunFam" id="3.30.420.10:FF:000032">
    <property type="entry name" value="Retrovirus-related Pol polyprotein from transposon 297-like Protein"/>
    <property type="match status" value="1"/>
</dbReference>
<dbReference type="SUPFAM" id="SSF53098">
    <property type="entry name" value="Ribonuclease H-like"/>
    <property type="match status" value="1"/>
</dbReference>
<accession>A0A2G8KHU1</accession>
<protein>
    <recommendedName>
        <fullName evidence="2">Integrase catalytic domain-containing protein</fullName>
    </recommendedName>
</protein>
<dbReference type="InterPro" id="IPR001584">
    <property type="entry name" value="Integrase_cat-core"/>
</dbReference>
<proteinExistence type="predicted"/>
<evidence type="ECO:0000259" key="2">
    <source>
        <dbReference type="PROSITE" id="PS50994"/>
    </source>
</evidence>
<comment type="caution">
    <text evidence="3">The sequence shown here is derived from an EMBL/GenBank/DDBJ whole genome shotgun (WGS) entry which is preliminary data.</text>
</comment>
<evidence type="ECO:0000256" key="1">
    <source>
        <dbReference type="SAM" id="MobiDB-lite"/>
    </source>
</evidence>
<evidence type="ECO:0000313" key="4">
    <source>
        <dbReference type="Proteomes" id="UP000230750"/>
    </source>
</evidence>
<dbReference type="PANTHER" id="PTHR37984:SF15">
    <property type="entry name" value="INTEGRASE CATALYTIC DOMAIN-CONTAINING PROTEIN"/>
    <property type="match status" value="1"/>
</dbReference>
<dbReference type="Gene3D" id="3.30.420.10">
    <property type="entry name" value="Ribonuclease H-like superfamily/Ribonuclease H"/>
    <property type="match status" value="1"/>
</dbReference>
<organism evidence="3 4">
    <name type="scientific">Stichopus japonicus</name>
    <name type="common">Sea cucumber</name>
    <dbReference type="NCBI Taxonomy" id="307972"/>
    <lineage>
        <taxon>Eukaryota</taxon>
        <taxon>Metazoa</taxon>
        <taxon>Echinodermata</taxon>
        <taxon>Eleutherozoa</taxon>
        <taxon>Echinozoa</taxon>
        <taxon>Holothuroidea</taxon>
        <taxon>Aspidochirotacea</taxon>
        <taxon>Aspidochirotida</taxon>
        <taxon>Stichopodidae</taxon>
        <taxon>Apostichopus</taxon>
    </lineage>
</organism>
<gene>
    <name evidence="3" type="ORF">BSL78_15582</name>
</gene>
<dbReference type="InterPro" id="IPR041588">
    <property type="entry name" value="Integrase_H2C2"/>
</dbReference>
<dbReference type="Gene3D" id="1.10.340.70">
    <property type="match status" value="1"/>
</dbReference>
<dbReference type="InterPro" id="IPR012337">
    <property type="entry name" value="RNaseH-like_sf"/>
</dbReference>
<dbReference type="GO" id="GO:0003676">
    <property type="term" value="F:nucleic acid binding"/>
    <property type="evidence" value="ECO:0007669"/>
    <property type="project" value="InterPro"/>
</dbReference>
<dbReference type="InterPro" id="IPR050951">
    <property type="entry name" value="Retrovirus_Pol_polyprotein"/>
</dbReference>
<feature type="domain" description="Integrase catalytic" evidence="2">
    <location>
        <begin position="318"/>
        <end position="477"/>
    </location>
</feature>
<dbReference type="InterPro" id="IPR036397">
    <property type="entry name" value="RNaseH_sf"/>
</dbReference>
<dbReference type="Proteomes" id="UP000230750">
    <property type="component" value="Unassembled WGS sequence"/>
</dbReference>
<dbReference type="GO" id="GO:0015074">
    <property type="term" value="P:DNA integration"/>
    <property type="evidence" value="ECO:0007669"/>
    <property type="project" value="InterPro"/>
</dbReference>
<dbReference type="Pfam" id="PF00665">
    <property type="entry name" value="rve"/>
    <property type="match status" value="1"/>
</dbReference>
<dbReference type="OrthoDB" id="10051443at2759"/>
<dbReference type="FunFam" id="1.10.340.70:FF:000001">
    <property type="entry name" value="Retrovirus-related Pol polyprotein from transposon gypsy-like Protein"/>
    <property type="match status" value="1"/>
</dbReference>
<feature type="region of interest" description="Disordered" evidence="1">
    <location>
        <begin position="129"/>
        <end position="154"/>
    </location>
</feature>